<dbReference type="InterPro" id="IPR036866">
    <property type="entry name" value="RibonucZ/Hydroxyglut_hydro"/>
</dbReference>
<dbReference type="GO" id="GO:0016787">
    <property type="term" value="F:hydrolase activity"/>
    <property type="evidence" value="ECO:0007669"/>
    <property type="project" value="UniProtKB-KW"/>
</dbReference>
<keyword evidence="4" id="KW-0862">Zinc</keyword>
<dbReference type="InterPro" id="IPR001279">
    <property type="entry name" value="Metallo-B-lactamas"/>
</dbReference>
<dbReference type="AlphaFoldDB" id="A0A2S9YSA6"/>
<feature type="domain" description="Metallo-beta-lactamase" evidence="5">
    <location>
        <begin position="49"/>
        <end position="228"/>
    </location>
</feature>
<organism evidence="6 7">
    <name type="scientific">Enhygromyxa salina</name>
    <dbReference type="NCBI Taxonomy" id="215803"/>
    <lineage>
        <taxon>Bacteria</taxon>
        <taxon>Pseudomonadati</taxon>
        <taxon>Myxococcota</taxon>
        <taxon>Polyangia</taxon>
        <taxon>Nannocystales</taxon>
        <taxon>Nannocystaceae</taxon>
        <taxon>Enhygromyxa</taxon>
    </lineage>
</organism>
<keyword evidence="2" id="KW-0479">Metal-binding</keyword>
<dbReference type="Pfam" id="PF00753">
    <property type="entry name" value="Lactamase_B"/>
    <property type="match status" value="1"/>
</dbReference>
<evidence type="ECO:0000259" key="5">
    <source>
        <dbReference type="SMART" id="SM00849"/>
    </source>
</evidence>
<comment type="cofactor">
    <cofactor evidence="1">
        <name>Zn(2+)</name>
        <dbReference type="ChEBI" id="CHEBI:29105"/>
    </cofactor>
</comment>
<evidence type="ECO:0000313" key="6">
    <source>
        <dbReference type="EMBL" id="PRQ07968.1"/>
    </source>
</evidence>
<name>A0A2S9YSA6_9BACT</name>
<gene>
    <name evidence="6" type="ORF">ENSA7_22520</name>
</gene>
<dbReference type="PANTHER" id="PTHR46233">
    <property type="entry name" value="HYDROXYACYLGLUTATHIONE HYDROLASE GLOC"/>
    <property type="match status" value="1"/>
</dbReference>
<evidence type="ECO:0000256" key="3">
    <source>
        <dbReference type="ARBA" id="ARBA00022801"/>
    </source>
</evidence>
<dbReference type="EC" id="3.-.-.-" evidence="6"/>
<accession>A0A2S9YSA6</accession>
<dbReference type="SMART" id="SM00849">
    <property type="entry name" value="Lactamase_B"/>
    <property type="match status" value="1"/>
</dbReference>
<evidence type="ECO:0000256" key="2">
    <source>
        <dbReference type="ARBA" id="ARBA00022723"/>
    </source>
</evidence>
<comment type="caution">
    <text evidence="6">The sequence shown here is derived from an EMBL/GenBank/DDBJ whole genome shotgun (WGS) entry which is preliminary data.</text>
</comment>
<evidence type="ECO:0000313" key="7">
    <source>
        <dbReference type="Proteomes" id="UP000238823"/>
    </source>
</evidence>
<dbReference type="InterPro" id="IPR051453">
    <property type="entry name" value="MBL_Glyoxalase_II"/>
</dbReference>
<dbReference type="Gene3D" id="3.60.15.10">
    <property type="entry name" value="Ribonuclease Z/Hydroxyacylglutathione hydrolase-like"/>
    <property type="match status" value="1"/>
</dbReference>
<evidence type="ECO:0000256" key="1">
    <source>
        <dbReference type="ARBA" id="ARBA00001947"/>
    </source>
</evidence>
<dbReference type="PANTHER" id="PTHR46233:SF3">
    <property type="entry name" value="HYDROXYACYLGLUTATHIONE HYDROLASE GLOC"/>
    <property type="match status" value="1"/>
</dbReference>
<dbReference type="SUPFAM" id="SSF56281">
    <property type="entry name" value="Metallo-hydrolase/oxidoreductase"/>
    <property type="match status" value="1"/>
</dbReference>
<evidence type="ECO:0000256" key="4">
    <source>
        <dbReference type="ARBA" id="ARBA00022833"/>
    </source>
</evidence>
<dbReference type="EMBL" id="PVNL01000046">
    <property type="protein sequence ID" value="PRQ07968.1"/>
    <property type="molecule type" value="Genomic_DNA"/>
</dbReference>
<sequence length="256" mass="27654">MAPGATPGAYCGAAAKRVAQRYRLDAAGQIGQCCAWTVDIRCFTVGLFQVNTYLITDPATGAAAIVDTGESAELAERLAALDPAPDVRAILLTHGHVDHAGALGLLQARYDVPTYLPRAELPLFEALPQQGDWFGMPELNRPCGRIDHLLDDGDHVRVGELELRFLATPGHTPGQGCYYDDTDIIVGDTLFAGSVGRTDFPMSDPDLARRSLRRLLDLPGQLRVHSGHGPVTTLAAELRSNPFLGFLRIERGMLRS</sequence>
<dbReference type="Proteomes" id="UP000238823">
    <property type="component" value="Unassembled WGS sequence"/>
</dbReference>
<reference evidence="6 7" key="1">
    <citation type="submission" date="2018-03" db="EMBL/GenBank/DDBJ databases">
        <title>Draft Genome Sequences of the Obligatory Marine Myxobacteria Enhygromyxa salina SWB007.</title>
        <authorList>
            <person name="Poehlein A."/>
            <person name="Moghaddam J.A."/>
            <person name="Harms H."/>
            <person name="Alanjari M."/>
            <person name="Koenig G.M."/>
            <person name="Daniel R."/>
            <person name="Schaeberle T.F."/>
        </authorList>
    </citation>
    <scope>NUCLEOTIDE SEQUENCE [LARGE SCALE GENOMIC DNA]</scope>
    <source>
        <strain evidence="6 7">SWB007</strain>
    </source>
</reference>
<keyword evidence="3 6" id="KW-0378">Hydrolase</keyword>
<proteinExistence type="predicted"/>
<protein>
    <submittedName>
        <fullName evidence="6">Putative metallo-hydrolase</fullName>
        <ecNumber evidence="6">3.-.-.-</ecNumber>
    </submittedName>
</protein>
<dbReference type="GO" id="GO:0046872">
    <property type="term" value="F:metal ion binding"/>
    <property type="evidence" value="ECO:0007669"/>
    <property type="project" value="UniProtKB-KW"/>
</dbReference>